<gene>
    <name evidence="6" type="primary">RvY_07774-1</name>
    <name evidence="6" type="synonym">RvY_07774.1</name>
    <name evidence="6" type="ORF">RvY_07774</name>
</gene>
<comment type="caution">
    <text evidence="6">The sequence shown here is derived from an EMBL/GenBank/DDBJ whole genome shotgun (WGS) entry which is preliminary data.</text>
</comment>
<dbReference type="GO" id="GO:0005524">
    <property type="term" value="F:ATP binding"/>
    <property type="evidence" value="ECO:0007669"/>
    <property type="project" value="UniProtKB-KW"/>
</dbReference>
<feature type="active site" description="Proton acceptor" evidence="3">
    <location>
        <position position="176"/>
    </location>
</feature>
<evidence type="ECO:0000313" key="7">
    <source>
        <dbReference type="Proteomes" id="UP000186922"/>
    </source>
</evidence>
<dbReference type="GO" id="GO:0045134">
    <property type="term" value="F:UDP phosphatase activity"/>
    <property type="evidence" value="ECO:0007669"/>
    <property type="project" value="TreeGrafter"/>
</dbReference>
<dbReference type="PROSITE" id="PS01238">
    <property type="entry name" value="GDA1_CD39_NTPASE"/>
    <property type="match status" value="1"/>
</dbReference>
<keyword evidence="4" id="KW-0067">ATP-binding</keyword>
<dbReference type="AlphaFoldDB" id="A0A1D1V3N5"/>
<dbReference type="GO" id="GO:0004382">
    <property type="term" value="F:GDP phosphatase activity"/>
    <property type="evidence" value="ECO:0007669"/>
    <property type="project" value="TreeGrafter"/>
</dbReference>
<dbReference type="Gene3D" id="3.30.420.40">
    <property type="match status" value="1"/>
</dbReference>
<evidence type="ECO:0000256" key="3">
    <source>
        <dbReference type="PIRSR" id="PIRSR600407-1"/>
    </source>
</evidence>
<organism evidence="6 7">
    <name type="scientific">Ramazzottius varieornatus</name>
    <name type="common">Water bear</name>
    <name type="synonym">Tardigrade</name>
    <dbReference type="NCBI Taxonomy" id="947166"/>
    <lineage>
        <taxon>Eukaryota</taxon>
        <taxon>Metazoa</taxon>
        <taxon>Ecdysozoa</taxon>
        <taxon>Tardigrada</taxon>
        <taxon>Eutardigrada</taxon>
        <taxon>Parachela</taxon>
        <taxon>Hypsibioidea</taxon>
        <taxon>Ramazzottiidae</taxon>
        <taxon>Ramazzottius</taxon>
    </lineage>
</organism>
<dbReference type="Proteomes" id="UP000186922">
    <property type="component" value="Unassembled WGS sequence"/>
</dbReference>
<feature type="binding site" evidence="4">
    <location>
        <begin position="219"/>
        <end position="223"/>
    </location>
    <ligand>
        <name>ATP</name>
        <dbReference type="ChEBI" id="CHEBI:30616"/>
    </ligand>
</feature>
<accession>A0A1D1V3N5</accession>
<dbReference type="PANTHER" id="PTHR11782:SF83">
    <property type="entry name" value="GUANOSINE-DIPHOSPHATASE"/>
    <property type="match status" value="1"/>
</dbReference>
<evidence type="ECO:0000256" key="2">
    <source>
        <dbReference type="ARBA" id="ARBA00022801"/>
    </source>
</evidence>
<dbReference type="GO" id="GO:0009134">
    <property type="term" value="P:nucleoside diphosphate catabolic process"/>
    <property type="evidence" value="ECO:0007669"/>
    <property type="project" value="TreeGrafter"/>
</dbReference>
<dbReference type="OrthoDB" id="6372431at2759"/>
<dbReference type="Gene3D" id="3.30.420.150">
    <property type="entry name" value="Exopolyphosphatase. Domain 2"/>
    <property type="match status" value="1"/>
</dbReference>
<keyword evidence="4" id="KW-0547">Nucleotide-binding</keyword>
<evidence type="ECO:0000256" key="1">
    <source>
        <dbReference type="ARBA" id="ARBA00009283"/>
    </source>
</evidence>
<dbReference type="GO" id="GO:0005886">
    <property type="term" value="C:plasma membrane"/>
    <property type="evidence" value="ECO:0007669"/>
    <property type="project" value="TreeGrafter"/>
</dbReference>
<keyword evidence="2 5" id="KW-0378">Hydrolase</keyword>
<dbReference type="GO" id="GO:0017111">
    <property type="term" value="F:ribonucleoside triphosphate phosphatase activity"/>
    <property type="evidence" value="ECO:0007669"/>
    <property type="project" value="TreeGrafter"/>
</dbReference>
<evidence type="ECO:0000256" key="4">
    <source>
        <dbReference type="PIRSR" id="PIRSR600407-2"/>
    </source>
</evidence>
<dbReference type="Pfam" id="PF01150">
    <property type="entry name" value="GDA1_CD39"/>
    <property type="match status" value="1"/>
</dbReference>
<dbReference type="EMBL" id="BDGG01000003">
    <property type="protein sequence ID" value="GAU96311.1"/>
    <property type="molecule type" value="Genomic_DNA"/>
</dbReference>
<evidence type="ECO:0008006" key="8">
    <source>
        <dbReference type="Google" id="ProtNLM"/>
    </source>
</evidence>
<evidence type="ECO:0000256" key="5">
    <source>
        <dbReference type="RuleBase" id="RU003833"/>
    </source>
</evidence>
<sequence length="497" mass="55600">MMEYKNRRCALCTLLAVILAVAVVSGISVWVIIHGAPRTTKYMVVLDAGSTHTALYVYKWNDREKADGRTNHHLVRRIEQIANKYCEKKGFASYADSSAIPGKLESCLAYAMEHVPTSHAPSTEVHVGGTAGLRLLRSDNMTAANGVLDAIRDGIRNYSTFQLVPENVRIISGEEEGFYGWATANYLAGTFPMFQSSNFSELVNSTISKTPYGFLQLGGASAQIAFTPPNPFREFSNDSSKYHVPADIFGEDVQLYSQSFLCHGLKEAARTYRATLIAEQNFPIVIDPCFPRGGQIETNDSHLFGHHYCSGEFNTTLKGPKGELYLVGSGDYQGCREAVFRLLKKTSCSDPDLECSLKGIRRPVIQGPFLAFSGYYHVIKVFQYLAKKNTSEHSVNLNEFRNVTKQHCSVPFEKLEEIFEKQNLTKKLINYMETFCFTAIYIDTVLTSGYGFNETTFANIRFLKDVEGTEFGWPLGLVLQVTMSRNNTKQESSTTVW</sequence>
<proteinExistence type="inferred from homology"/>
<evidence type="ECO:0000313" key="6">
    <source>
        <dbReference type="EMBL" id="GAU96311.1"/>
    </source>
</evidence>
<keyword evidence="7" id="KW-1185">Reference proteome</keyword>
<reference evidence="6 7" key="1">
    <citation type="journal article" date="2016" name="Nat. Commun.">
        <title>Extremotolerant tardigrade genome and improved radiotolerance of human cultured cells by tardigrade-unique protein.</title>
        <authorList>
            <person name="Hashimoto T."/>
            <person name="Horikawa D.D."/>
            <person name="Saito Y."/>
            <person name="Kuwahara H."/>
            <person name="Kozuka-Hata H."/>
            <person name="Shin-I T."/>
            <person name="Minakuchi Y."/>
            <person name="Ohishi K."/>
            <person name="Motoyama A."/>
            <person name="Aizu T."/>
            <person name="Enomoto A."/>
            <person name="Kondo K."/>
            <person name="Tanaka S."/>
            <person name="Hara Y."/>
            <person name="Koshikawa S."/>
            <person name="Sagara H."/>
            <person name="Miura T."/>
            <person name="Yokobori S."/>
            <person name="Miyagawa K."/>
            <person name="Suzuki Y."/>
            <person name="Kubo T."/>
            <person name="Oyama M."/>
            <person name="Kohara Y."/>
            <person name="Fujiyama A."/>
            <person name="Arakawa K."/>
            <person name="Katayama T."/>
            <person name="Toyoda A."/>
            <person name="Kunieda T."/>
        </authorList>
    </citation>
    <scope>NUCLEOTIDE SEQUENCE [LARGE SCALE GENOMIC DNA]</scope>
    <source>
        <strain evidence="6 7">YOKOZUNA-1</strain>
    </source>
</reference>
<name>A0A1D1V3N5_RAMVA</name>
<protein>
    <recommendedName>
        <fullName evidence="8">Ectonucleoside triphosphate diphosphohydrolase 1</fullName>
    </recommendedName>
</protein>
<dbReference type="STRING" id="947166.A0A1D1V3N5"/>
<dbReference type="InterPro" id="IPR000407">
    <property type="entry name" value="GDA1_CD39_NTPase"/>
</dbReference>
<comment type="similarity">
    <text evidence="1 5">Belongs to the GDA1/CD39 NTPase family.</text>
</comment>
<dbReference type="PANTHER" id="PTHR11782">
    <property type="entry name" value="ADENOSINE/GUANOSINE DIPHOSPHATASE"/>
    <property type="match status" value="1"/>
</dbReference>